<dbReference type="EMBL" id="SJPI01000001">
    <property type="protein sequence ID" value="TWT52619.1"/>
    <property type="molecule type" value="Genomic_DNA"/>
</dbReference>
<dbReference type="OrthoDB" id="280018at2"/>
<name>A0A5C5WR24_9BACT</name>
<keyword evidence="3" id="KW-1185">Reference proteome</keyword>
<keyword evidence="1" id="KW-0472">Membrane</keyword>
<sequence length="87" mass="9634">MWRSIFLALGIMAIIVGAECLVIDSASMYSANETRPSSFINPAGSPSATAKVWRPKEWMPWMLLAGGTITILYAFTLPKRFRRNAIA</sequence>
<organism evidence="2 3">
    <name type="scientific">Rubripirellula amarantea</name>
    <dbReference type="NCBI Taxonomy" id="2527999"/>
    <lineage>
        <taxon>Bacteria</taxon>
        <taxon>Pseudomonadati</taxon>
        <taxon>Planctomycetota</taxon>
        <taxon>Planctomycetia</taxon>
        <taxon>Pirellulales</taxon>
        <taxon>Pirellulaceae</taxon>
        <taxon>Rubripirellula</taxon>
    </lineage>
</organism>
<evidence type="ECO:0000256" key="1">
    <source>
        <dbReference type="SAM" id="Phobius"/>
    </source>
</evidence>
<evidence type="ECO:0000313" key="3">
    <source>
        <dbReference type="Proteomes" id="UP000316598"/>
    </source>
</evidence>
<keyword evidence="1" id="KW-1133">Transmembrane helix</keyword>
<dbReference type="AlphaFoldDB" id="A0A5C5WR24"/>
<proteinExistence type="predicted"/>
<keyword evidence="1" id="KW-0812">Transmembrane</keyword>
<gene>
    <name evidence="2" type="ORF">Pla22_02450</name>
</gene>
<comment type="caution">
    <text evidence="2">The sequence shown here is derived from an EMBL/GenBank/DDBJ whole genome shotgun (WGS) entry which is preliminary data.</text>
</comment>
<feature type="transmembrane region" description="Helical" evidence="1">
    <location>
        <begin position="58"/>
        <end position="77"/>
    </location>
</feature>
<accession>A0A5C5WR24</accession>
<protein>
    <submittedName>
        <fullName evidence="2">Uncharacterized protein</fullName>
    </submittedName>
</protein>
<reference evidence="2 3" key="1">
    <citation type="submission" date="2019-02" db="EMBL/GenBank/DDBJ databases">
        <title>Deep-cultivation of Planctomycetes and their phenomic and genomic characterization uncovers novel biology.</title>
        <authorList>
            <person name="Wiegand S."/>
            <person name="Jogler M."/>
            <person name="Boedeker C."/>
            <person name="Pinto D."/>
            <person name="Vollmers J."/>
            <person name="Rivas-Marin E."/>
            <person name="Kohn T."/>
            <person name="Peeters S.H."/>
            <person name="Heuer A."/>
            <person name="Rast P."/>
            <person name="Oberbeckmann S."/>
            <person name="Bunk B."/>
            <person name="Jeske O."/>
            <person name="Meyerdierks A."/>
            <person name="Storesund J.E."/>
            <person name="Kallscheuer N."/>
            <person name="Luecker S."/>
            <person name="Lage O.M."/>
            <person name="Pohl T."/>
            <person name="Merkel B.J."/>
            <person name="Hornburger P."/>
            <person name="Mueller R.-W."/>
            <person name="Bruemmer F."/>
            <person name="Labrenz M."/>
            <person name="Spormann A.M."/>
            <person name="Op Den Camp H."/>
            <person name="Overmann J."/>
            <person name="Amann R."/>
            <person name="Jetten M.S.M."/>
            <person name="Mascher T."/>
            <person name="Medema M.H."/>
            <person name="Devos D.P."/>
            <person name="Kaster A.-K."/>
            <person name="Ovreas L."/>
            <person name="Rohde M."/>
            <person name="Galperin M.Y."/>
            <person name="Jogler C."/>
        </authorList>
    </citation>
    <scope>NUCLEOTIDE SEQUENCE [LARGE SCALE GENOMIC DNA]</scope>
    <source>
        <strain evidence="2 3">Pla22</strain>
    </source>
</reference>
<dbReference type="Proteomes" id="UP000316598">
    <property type="component" value="Unassembled WGS sequence"/>
</dbReference>
<evidence type="ECO:0000313" key="2">
    <source>
        <dbReference type="EMBL" id="TWT52619.1"/>
    </source>
</evidence>